<evidence type="ECO:0000256" key="6">
    <source>
        <dbReference type="ARBA" id="ARBA00023018"/>
    </source>
</evidence>
<dbReference type="InterPro" id="IPR011993">
    <property type="entry name" value="PH-like_dom_sf"/>
</dbReference>
<keyword evidence="9" id="KW-0968">Cytoplasmic vesicle</keyword>
<dbReference type="InterPro" id="IPR014770">
    <property type="entry name" value="Munc13_1"/>
</dbReference>
<dbReference type="InterPro" id="IPR010439">
    <property type="entry name" value="MUN_dom"/>
</dbReference>
<dbReference type="Pfam" id="PF00169">
    <property type="entry name" value="PH"/>
    <property type="match status" value="1"/>
</dbReference>
<evidence type="ECO:0000256" key="11">
    <source>
        <dbReference type="SAM" id="Coils"/>
    </source>
</evidence>
<evidence type="ECO:0000256" key="12">
    <source>
        <dbReference type="SAM" id="MobiDB-lite"/>
    </source>
</evidence>
<dbReference type="SMART" id="SM01145">
    <property type="entry name" value="DUF1041"/>
    <property type="match status" value="2"/>
</dbReference>
<dbReference type="InterPro" id="IPR033227">
    <property type="entry name" value="CAPS"/>
</dbReference>
<dbReference type="PROSITE" id="PS51258">
    <property type="entry name" value="MHD1"/>
    <property type="match status" value="1"/>
</dbReference>
<keyword evidence="3" id="KW-0268">Exocytosis</keyword>
<evidence type="ECO:0000256" key="2">
    <source>
        <dbReference type="ARBA" id="ARBA00022448"/>
    </source>
</evidence>
<keyword evidence="7" id="KW-0446">Lipid-binding</keyword>
<dbReference type="SMART" id="SM00233">
    <property type="entry name" value="PH"/>
    <property type="match status" value="1"/>
</dbReference>
<evidence type="ECO:0000256" key="5">
    <source>
        <dbReference type="ARBA" id="ARBA00022837"/>
    </source>
</evidence>
<evidence type="ECO:0000259" key="14">
    <source>
        <dbReference type="PROSITE" id="PS51258"/>
    </source>
</evidence>
<comment type="caution">
    <text evidence="15">The sequence shown here is derived from an EMBL/GenBank/DDBJ whole genome shotgun (WGS) entry which is preliminary data.</text>
</comment>
<dbReference type="GO" id="GO:0030659">
    <property type="term" value="C:cytoplasmic vesicle membrane"/>
    <property type="evidence" value="ECO:0007669"/>
    <property type="project" value="UniProtKB-SubCell"/>
</dbReference>
<dbReference type="GO" id="GO:0008289">
    <property type="term" value="F:lipid binding"/>
    <property type="evidence" value="ECO:0007669"/>
    <property type="project" value="UniProtKB-KW"/>
</dbReference>
<evidence type="ECO:0000256" key="3">
    <source>
        <dbReference type="ARBA" id="ARBA00022483"/>
    </source>
</evidence>
<dbReference type="GO" id="GO:0016079">
    <property type="term" value="P:synaptic vesicle exocytosis"/>
    <property type="evidence" value="ECO:0007669"/>
    <property type="project" value="InterPro"/>
</dbReference>
<proteinExistence type="predicted"/>
<keyword evidence="8" id="KW-0472">Membrane</keyword>
<gene>
    <name evidence="15" type="ORF">OXX778_LOCUS645</name>
</gene>
<keyword evidence="11" id="KW-0175">Coiled coil</keyword>
<feature type="compositionally biased region" description="Basic and acidic residues" evidence="12">
    <location>
        <begin position="529"/>
        <end position="540"/>
    </location>
</feature>
<feature type="compositionally biased region" description="Polar residues" evidence="12">
    <location>
        <begin position="52"/>
        <end position="65"/>
    </location>
</feature>
<sequence>MLATSSSDDEEYHQKKTQPQTKSSFLPNPRLGSNTQPNTPNVSAHRDLKKSPVNSTTNGFSNLNLNGDEHTLPSSYSASSENDYFSRQATNYRQHSSFKNSSFKSTSSASTVGGATLTPGSLNTPRSSPRRKGVPGRQLPKRPGDNISFSSSVTDRNLEDDSDDNSEYNYEAHYANQNNMLHQSSDEETDNPYEDNQFNIEVDNQSMNGDNDSAIFNNLSKKQQRQKNLENLEEQKNQAAAAALAAQQNEAQKEAEMHKKRLQIYVFVCRCIAYPFIAKQPTDMVRRQMKITKNQLQTLKDNFDLFLQNKMNNIEADEAFTNAVRSYFEVFLKSDRVTKIVNTGSCSASDFRDVFKNNIEKRVRSLPEIDGLSKETVLSSWMAKFDIIFKYNEENAVANTIASRRHSRNLNQSNNSMSSECILTKEQLYDLFQNILGIKKFEHQLIFNAAQLDNADEQAATIRRELDSRMKQTENIQKQNGLMPKFVHKNMESTYIEELKQSISLLMNHLDNQPVGASESKLRLKRPQNKPDNHHHHDENEPCLSKTDVVLNFAIEVVVMEVKGLKSLPPNRIVFCVMEVQGHSKLQTDQAEASRPIWDTSGDFKTQQPLPVIKVKLCMETQNILQDNKELGRVVLRPDPNFTRASTWYVMDKTNSKFQDELKIKLTVRIDKPGNLKMCGWCYCNGKNVWKKWKKRYLCLVQVSQYTFVLCSYMEKKSEPRELMTLDNFTVDYADTDPELKALGGRYFFNAVKEGDNVSFATDEEAERQLWIQALYRATGQSHKPVPPSAAKSSLLVREQGDADRARKHGMEEFIQADPSTFNHNDLFKIFQTATLDYRLNDQFCCLGWFSPGQIFVLDEYQARYGVRGCYRHLCYLSDLLDRAEQGIIIDPTLLHYSFAFCACHVHGNRPDGIGTVTNEEKVKFDEIKERLRNLLEYQITHFRFCFPFGRPEGALKQTLSLLERVLMKDIVTPVTPEEVKSVIRKCLENAALVNYTRISQVAKVEGDKDKLEENDSLYNSETTPKKKVEDLIHLAELCIDLLQQNEEHHSEIDFSTLGLLLPEKYQKMKLEELIRYKKLNRKYKKLLVIFQKYKHENNRHFRFRKETRLLLKRLVKELNEYHEYKNNTKYNMQFKNVNSMVAEKFKYKSFPKRHFNEDNTKSFAWFCELLVEHEEIFWSLFAVDMDHVIEQQTPDSWDSFPLFQLLNDYLRNHPSLNDGRFHKHLQLAFAPLVVRYVDLMESSIGQSIHKGFEKENWKNRGQGCATSEDMLWKLDALQSFIKDLHWPDDVFAEHLENRLKQMASDMIEACGTRVIKHFDSWMKKGIILLTTGTDYVFPQECCVMVNVVIDCKVQALKLCGLNSGDLNRYHTRIDDFLEKSLIEMNKQLVAKLLSVLDGLLKKLSRYDEGTFFSSILSLTKPVNELGQSYVTFISLNLDVLRQKINDELFILGAFEQWYNEQINMIYGWLSERLEISLHPYQLACLTLIVKKIRNNFELQGVSDKILETKTFSAIISRLNVEEANQALK</sequence>
<keyword evidence="2" id="KW-0813">Transport</keyword>
<dbReference type="GO" id="GO:1990504">
    <property type="term" value="P:dense core granule exocytosis"/>
    <property type="evidence" value="ECO:0007669"/>
    <property type="project" value="InterPro"/>
</dbReference>
<dbReference type="PROSITE" id="PS50003">
    <property type="entry name" value="PH_DOMAIN"/>
    <property type="match status" value="1"/>
</dbReference>
<evidence type="ECO:0000256" key="1">
    <source>
        <dbReference type="ARBA" id="ARBA00004156"/>
    </source>
</evidence>
<dbReference type="InterPro" id="IPR057457">
    <property type="entry name" value="CAPS_C2"/>
</dbReference>
<feature type="compositionally biased region" description="Polar residues" evidence="12">
    <location>
        <begin position="17"/>
        <end position="42"/>
    </location>
</feature>
<evidence type="ECO:0000256" key="10">
    <source>
        <dbReference type="ARBA" id="ARBA00034103"/>
    </source>
</evidence>
<evidence type="ECO:0000313" key="15">
    <source>
        <dbReference type="EMBL" id="CAF0708655.1"/>
    </source>
</evidence>
<dbReference type="GO" id="GO:0046872">
    <property type="term" value="F:metal ion binding"/>
    <property type="evidence" value="ECO:0007669"/>
    <property type="project" value="UniProtKB-KW"/>
</dbReference>
<dbReference type="GO" id="GO:0098793">
    <property type="term" value="C:presynapse"/>
    <property type="evidence" value="ECO:0007669"/>
    <property type="project" value="GOC"/>
</dbReference>
<dbReference type="EMBL" id="CAJNOC010000035">
    <property type="protein sequence ID" value="CAF0708655.1"/>
    <property type="molecule type" value="Genomic_DNA"/>
</dbReference>
<feature type="domain" description="PH" evidence="13">
    <location>
        <begin position="675"/>
        <end position="780"/>
    </location>
</feature>
<dbReference type="Pfam" id="PF25341">
    <property type="entry name" value="C2_CAPS"/>
    <property type="match status" value="1"/>
</dbReference>
<keyword evidence="5" id="KW-0106">Calcium</keyword>
<evidence type="ECO:0000256" key="9">
    <source>
        <dbReference type="ARBA" id="ARBA00023329"/>
    </source>
</evidence>
<feature type="region of interest" description="Disordered" evidence="12">
    <location>
        <begin position="1"/>
        <end position="66"/>
    </location>
</feature>
<evidence type="ECO:0000313" key="16">
    <source>
        <dbReference type="Proteomes" id="UP000663879"/>
    </source>
</evidence>
<protein>
    <recommendedName>
        <fullName evidence="17">Calcium-dependent secretion activator 1</fullName>
    </recommendedName>
</protein>
<dbReference type="SUPFAM" id="SSF50729">
    <property type="entry name" value="PH domain-like"/>
    <property type="match status" value="1"/>
</dbReference>
<feature type="domain" description="MHD1" evidence="14">
    <location>
        <begin position="1184"/>
        <end position="1315"/>
    </location>
</feature>
<accession>A0A813M4G5</accession>
<evidence type="ECO:0008006" key="17">
    <source>
        <dbReference type="Google" id="ProtNLM"/>
    </source>
</evidence>
<dbReference type="Pfam" id="PF06292">
    <property type="entry name" value="MUN"/>
    <property type="match status" value="2"/>
</dbReference>
<dbReference type="PANTHER" id="PTHR12166">
    <property type="entry name" value="CALCIUM-DEPENDENT SECRETION ACTIVATOR"/>
    <property type="match status" value="1"/>
</dbReference>
<evidence type="ECO:0000256" key="7">
    <source>
        <dbReference type="ARBA" id="ARBA00023121"/>
    </source>
</evidence>
<dbReference type="Proteomes" id="UP000663879">
    <property type="component" value="Unassembled WGS sequence"/>
</dbReference>
<evidence type="ECO:0000256" key="8">
    <source>
        <dbReference type="ARBA" id="ARBA00023136"/>
    </source>
</evidence>
<comment type="subcellular location">
    <subcellularLocation>
        <location evidence="1">Cytoplasmic vesicle membrane</location>
    </subcellularLocation>
    <subcellularLocation>
        <location evidence="10">Synapse</location>
    </subcellularLocation>
</comment>
<organism evidence="15 16">
    <name type="scientific">Brachionus calyciflorus</name>
    <dbReference type="NCBI Taxonomy" id="104777"/>
    <lineage>
        <taxon>Eukaryota</taxon>
        <taxon>Metazoa</taxon>
        <taxon>Spiralia</taxon>
        <taxon>Gnathifera</taxon>
        <taxon>Rotifera</taxon>
        <taxon>Eurotatoria</taxon>
        <taxon>Monogononta</taxon>
        <taxon>Pseudotrocha</taxon>
        <taxon>Ploima</taxon>
        <taxon>Brachionidae</taxon>
        <taxon>Brachionus</taxon>
    </lineage>
</organism>
<feature type="region of interest" description="Disordered" evidence="12">
    <location>
        <begin position="95"/>
        <end position="166"/>
    </location>
</feature>
<feature type="coiled-coil region" evidence="11">
    <location>
        <begin position="219"/>
        <end position="261"/>
    </location>
</feature>
<dbReference type="PANTHER" id="PTHR12166:SF8">
    <property type="entry name" value="CALCIUM-DEPENDENT SECRETION ACTIVATOR"/>
    <property type="match status" value="1"/>
</dbReference>
<evidence type="ECO:0000256" key="4">
    <source>
        <dbReference type="ARBA" id="ARBA00022723"/>
    </source>
</evidence>
<reference evidence="15" key="1">
    <citation type="submission" date="2021-02" db="EMBL/GenBank/DDBJ databases">
        <authorList>
            <person name="Nowell W R."/>
        </authorList>
    </citation>
    <scope>NUCLEOTIDE SEQUENCE</scope>
    <source>
        <strain evidence="15">Ploen Becks lab</strain>
    </source>
</reference>
<dbReference type="Gene3D" id="2.30.29.30">
    <property type="entry name" value="Pleckstrin-homology domain (PH domain)/Phosphotyrosine-binding domain (PTB)"/>
    <property type="match status" value="1"/>
</dbReference>
<feature type="region of interest" description="Disordered" evidence="12">
    <location>
        <begin position="516"/>
        <end position="541"/>
    </location>
</feature>
<keyword evidence="4" id="KW-0479">Metal-binding</keyword>
<dbReference type="OrthoDB" id="10063282at2759"/>
<keyword evidence="16" id="KW-1185">Reference proteome</keyword>
<dbReference type="InterPro" id="IPR001849">
    <property type="entry name" value="PH_domain"/>
</dbReference>
<evidence type="ECO:0000259" key="13">
    <source>
        <dbReference type="PROSITE" id="PS50003"/>
    </source>
</evidence>
<feature type="compositionally biased region" description="Low complexity" evidence="12">
    <location>
        <begin position="97"/>
        <end position="118"/>
    </location>
</feature>
<keyword evidence="6" id="KW-0770">Synapse</keyword>
<dbReference type="FunFam" id="2.30.29.30:FF:000343">
    <property type="entry name" value="Calcium-dependent secretion activator"/>
    <property type="match status" value="1"/>
</dbReference>
<dbReference type="Gene3D" id="1.10.357.50">
    <property type="match status" value="1"/>
</dbReference>
<name>A0A813M4G5_9BILA</name>
<dbReference type="CDD" id="cd01234">
    <property type="entry name" value="PH_CADPS"/>
    <property type="match status" value="1"/>
</dbReference>